<keyword evidence="3" id="KW-0349">Heme</keyword>
<name>A0A447UI71_CITKO</name>
<dbReference type="EMBL" id="LR134204">
    <property type="protein sequence ID" value="VEB86552.1"/>
    <property type="molecule type" value="Genomic_DNA"/>
</dbReference>
<dbReference type="InterPro" id="IPR020835">
    <property type="entry name" value="Catalase_sf"/>
</dbReference>
<dbReference type="EC" id="1.11.1.6" evidence="1"/>
<feature type="domain" description="Catalase immune-responsive" evidence="9">
    <location>
        <begin position="97"/>
        <end position="157"/>
    </location>
</feature>
<evidence type="ECO:0000256" key="5">
    <source>
        <dbReference type="ARBA" id="ARBA00023002"/>
    </source>
</evidence>
<evidence type="ECO:0000259" key="8">
    <source>
        <dbReference type="Pfam" id="PF00199"/>
    </source>
</evidence>
<dbReference type="SUPFAM" id="SSF56634">
    <property type="entry name" value="Heme-dependent catalase-like"/>
    <property type="match status" value="1"/>
</dbReference>
<dbReference type="AlphaFoldDB" id="A0A447UI71"/>
<dbReference type="PANTHER" id="PTHR11465:SF61">
    <property type="entry name" value="CATALASE"/>
    <property type="match status" value="1"/>
</dbReference>
<dbReference type="Proteomes" id="UP000270272">
    <property type="component" value="Chromosome"/>
</dbReference>
<reference evidence="10 11" key="1">
    <citation type="submission" date="2018-12" db="EMBL/GenBank/DDBJ databases">
        <authorList>
            <consortium name="Pathogen Informatics"/>
        </authorList>
    </citation>
    <scope>NUCLEOTIDE SEQUENCE [LARGE SCALE GENOMIC DNA]</scope>
    <source>
        <strain evidence="10 11">NCTC11075</strain>
    </source>
</reference>
<dbReference type="Pfam" id="PF00199">
    <property type="entry name" value="Catalase"/>
    <property type="match status" value="1"/>
</dbReference>
<dbReference type="InterPro" id="IPR002226">
    <property type="entry name" value="Catalase_haem_BS"/>
</dbReference>
<dbReference type="InterPro" id="IPR018028">
    <property type="entry name" value="Catalase"/>
</dbReference>
<dbReference type="GO" id="GO:0042744">
    <property type="term" value="P:hydrogen peroxide catabolic process"/>
    <property type="evidence" value="ECO:0007669"/>
    <property type="project" value="UniProtKB-KW"/>
</dbReference>
<dbReference type="Pfam" id="PF06628">
    <property type="entry name" value="Catalase-rel"/>
    <property type="match status" value="1"/>
</dbReference>
<keyword evidence="4" id="KW-0479">Metal-binding</keyword>
<dbReference type="PANTHER" id="PTHR11465">
    <property type="entry name" value="CATALASE"/>
    <property type="match status" value="1"/>
</dbReference>
<proteinExistence type="predicted"/>
<protein>
    <recommendedName>
        <fullName evidence="1">catalase</fullName>
        <ecNumber evidence="1">1.11.1.6</ecNumber>
    </recommendedName>
</protein>
<accession>A0A447UI71</accession>
<organism evidence="10 11">
    <name type="scientific">Citrobacter koseri</name>
    <name type="common">Citrobacter diversus</name>
    <dbReference type="NCBI Taxonomy" id="545"/>
    <lineage>
        <taxon>Bacteria</taxon>
        <taxon>Pseudomonadati</taxon>
        <taxon>Pseudomonadota</taxon>
        <taxon>Gammaproteobacteria</taxon>
        <taxon>Enterobacterales</taxon>
        <taxon>Enterobacteriaceae</taxon>
        <taxon>Citrobacter</taxon>
    </lineage>
</organism>
<evidence type="ECO:0000313" key="11">
    <source>
        <dbReference type="Proteomes" id="UP000270272"/>
    </source>
</evidence>
<keyword evidence="2 10" id="KW-0575">Peroxidase</keyword>
<evidence type="ECO:0000259" key="9">
    <source>
        <dbReference type="Pfam" id="PF06628"/>
    </source>
</evidence>
<evidence type="ECO:0000256" key="3">
    <source>
        <dbReference type="ARBA" id="ARBA00022617"/>
    </source>
</evidence>
<evidence type="ECO:0000256" key="1">
    <source>
        <dbReference type="ARBA" id="ARBA00012314"/>
    </source>
</evidence>
<sequence length="164" mass="18605">MPGISFSPDRMLQGRLFSYGDAHRYRLGVNHQQIPVNAPRCPFHNYHRDGAMRVDGNSGNGPTYEPNSFGVFQEQPDFSEPPLSVEGAAAHWDHREDTDYFSQPRKLYELLSDEEHQRMFARIAGDMKDVPEFIQQRQIGLFSEVHPDYGAGVAAALRALKEAK</sequence>
<dbReference type="GO" id="GO:0004096">
    <property type="term" value="F:catalase activity"/>
    <property type="evidence" value="ECO:0007669"/>
    <property type="project" value="UniProtKB-EC"/>
</dbReference>
<dbReference type="GO" id="GO:0042542">
    <property type="term" value="P:response to hydrogen peroxide"/>
    <property type="evidence" value="ECO:0007669"/>
    <property type="project" value="TreeGrafter"/>
</dbReference>
<keyword evidence="5 10" id="KW-0560">Oxidoreductase</keyword>
<dbReference type="PROSITE" id="PS51402">
    <property type="entry name" value="CATALASE_3"/>
    <property type="match status" value="1"/>
</dbReference>
<dbReference type="Gene3D" id="2.40.180.10">
    <property type="entry name" value="Catalase core domain"/>
    <property type="match status" value="1"/>
</dbReference>
<evidence type="ECO:0000256" key="7">
    <source>
        <dbReference type="ARBA" id="ARBA00023324"/>
    </source>
</evidence>
<evidence type="ECO:0000313" key="10">
    <source>
        <dbReference type="EMBL" id="VEB86552.1"/>
    </source>
</evidence>
<dbReference type="GO" id="GO:0005737">
    <property type="term" value="C:cytoplasm"/>
    <property type="evidence" value="ECO:0007669"/>
    <property type="project" value="TreeGrafter"/>
</dbReference>
<dbReference type="InterPro" id="IPR011614">
    <property type="entry name" value="Catalase_core"/>
</dbReference>
<dbReference type="InterPro" id="IPR010582">
    <property type="entry name" value="Catalase_immune_responsive"/>
</dbReference>
<dbReference type="PROSITE" id="PS00437">
    <property type="entry name" value="CATALASE_1"/>
    <property type="match status" value="1"/>
</dbReference>
<keyword evidence="7" id="KW-0376">Hydrogen peroxide</keyword>
<evidence type="ECO:0000256" key="6">
    <source>
        <dbReference type="ARBA" id="ARBA00023004"/>
    </source>
</evidence>
<gene>
    <name evidence="10" type="primary">katE_2</name>
    <name evidence="10" type="ORF">NCTC11075_01167</name>
</gene>
<keyword evidence="6" id="KW-0408">Iron</keyword>
<evidence type="ECO:0000256" key="4">
    <source>
        <dbReference type="ARBA" id="ARBA00022723"/>
    </source>
</evidence>
<evidence type="ECO:0000256" key="2">
    <source>
        <dbReference type="ARBA" id="ARBA00022559"/>
    </source>
</evidence>
<feature type="domain" description="Catalase core" evidence="8">
    <location>
        <begin position="2"/>
        <end position="69"/>
    </location>
</feature>
<dbReference type="GO" id="GO:0020037">
    <property type="term" value="F:heme binding"/>
    <property type="evidence" value="ECO:0007669"/>
    <property type="project" value="InterPro"/>
</dbReference>
<dbReference type="GO" id="GO:0046872">
    <property type="term" value="F:metal ion binding"/>
    <property type="evidence" value="ECO:0007669"/>
    <property type="project" value="UniProtKB-KW"/>
</dbReference>